<organism evidence="1 2">
    <name type="scientific">Candidatus Caccoplasma intestinavium</name>
    <dbReference type="NCBI Taxonomy" id="2840716"/>
    <lineage>
        <taxon>Bacteria</taxon>
        <taxon>Pseudomonadati</taxon>
        <taxon>Bacteroidota</taxon>
        <taxon>Bacteroidia</taxon>
        <taxon>Bacteroidales</taxon>
        <taxon>Bacteroidaceae</taxon>
        <taxon>Bacteroidaceae incertae sedis</taxon>
        <taxon>Candidatus Caccoplasma</taxon>
    </lineage>
</organism>
<comment type="caution">
    <text evidence="1">The sequence shown here is derived from an EMBL/GenBank/DDBJ whole genome shotgun (WGS) entry which is preliminary data.</text>
</comment>
<protein>
    <submittedName>
        <fullName evidence="1">Peptidyl-prolyl cis-trans isomerase</fullName>
    </submittedName>
</protein>
<evidence type="ECO:0000313" key="2">
    <source>
        <dbReference type="Proteomes" id="UP000886722"/>
    </source>
</evidence>
<sequence length="299" mass="35310">MKFSILSINYSKNMRYSFYSAVVIGILFSVSACTLEKKEVPGAIVSVGDRYLTREMLSQVIPDGLSHRDSSAFADAYVRHWAEDELVYDVAQKNIPNVGRIELLVDKYRRELFVHEYQKQILNEKLDAEISAEAVKNYYRTHLDKFILKVPIIKGLFVKVAETSPEIKNLKKWYRNRDHGSIENIEKYSLHNIINYEYFYDRWISFDEVLSAIPYSISDANRFLQTHKYLEINNDGYWYLLNISDYLPAGANMPLDFARTQIEEILLNQKRMDFLHQMNNELYQEALENRKIKYYGRVY</sequence>
<dbReference type="Proteomes" id="UP000886722">
    <property type="component" value="Unassembled WGS sequence"/>
</dbReference>
<reference evidence="1" key="2">
    <citation type="journal article" date="2021" name="PeerJ">
        <title>Extensive microbial diversity within the chicken gut microbiome revealed by metagenomics and culture.</title>
        <authorList>
            <person name="Gilroy R."/>
            <person name="Ravi A."/>
            <person name="Getino M."/>
            <person name="Pursley I."/>
            <person name="Horton D.L."/>
            <person name="Alikhan N.F."/>
            <person name="Baker D."/>
            <person name="Gharbi K."/>
            <person name="Hall N."/>
            <person name="Watson M."/>
            <person name="Adriaenssens E.M."/>
            <person name="Foster-Nyarko E."/>
            <person name="Jarju S."/>
            <person name="Secka A."/>
            <person name="Antonio M."/>
            <person name="Oren A."/>
            <person name="Chaudhuri R.R."/>
            <person name="La Ragione R."/>
            <person name="Hildebrand F."/>
            <person name="Pallen M.J."/>
        </authorList>
    </citation>
    <scope>NUCLEOTIDE SEQUENCE</scope>
    <source>
        <strain evidence="1">21143</strain>
    </source>
</reference>
<accession>A0A9D1GGG9</accession>
<name>A0A9D1GGG9_9BACT</name>
<keyword evidence="1" id="KW-0413">Isomerase</keyword>
<dbReference type="AlphaFoldDB" id="A0A9D1GGG9"/>
<dbReference type="EMBL" id="DVKT01000075">
    <property type="protein sequence ID" value="HIT40418.1"/>
    <property type="molecule type" value="Genomic_DNA"/>
</dbReference>
<proteinExistence type="predicted"/>
<dbReference type="PROSITE" id="PS51257">
    <property type="entry name" value="PROKAR_LIPOPROTEIN"/>
    <property type="match status" value="1"/>
</dbReference>
<gene>
    <name evidence="1" type="ORF">IAD06_10365</name>
</gene>
<evidence type="ECO:0000313" key="1">
    <source>
        <dbReference type="EMBL" id="HIT40418.1"/>
    </source>
</evidence>
<reference evidence="1" key="1">
    <citation type="submission" date="2020-10" db="EMBL/GenBank/DDBJ databases">
        <authorList>
            <person name="Gilroy R."/>
        </authorList>
    </citation>
    <scope>NUCLEOTIDE SEQUENCE</scope>
    <source>
        <strain evidence="1">21143</strain>
    </source>
</reference>
<dbReference type="GO" id="GO:0016853">
    <property type="term" value="F:isomerase activity"/>
    <property type="evidence" value="ECO:0007669"/>
    <property type="project" value="UniProtKB-KW"/>
</dbReference>